<evidence type="ECO:0000313" key="1">
    <source>
        <dbReference type="EMBL" id="GMH31654.1"/>
    </source>
</evidence>
<protein>
    <submittedName>
        <fullName evidence="1">Uncharacterized protein</fullName>
    </submittedName>
</protein>
<dbReference type="AlphaFoldDB" id="A0AAD3TM55"/>
<gene>
    <name evidence="1" type="ORF">Nepgr_033498</name>
</gene>
<organism evidence="1 2">
    <name type="scientific">Nepenthes gracilis</name>
    <name type="common">Slender pitcher plant</name>
    <dbReference type="NCBI Taxonomy" id="150966"/>
    <lineage>
        <taxon>Eukaryota</taxon>
        <taxon>Viridiplantae</taxon>
        <taxon>Streptophyta</taxon>
        <taxon>Embryophyta</taxon>
        <taxon>Tracheophyta</taxon>
        <taxon>Spermatophyta</taxon>
        <taxon>Magnoliopsida</taxon>
        <taxon>eudicotyledons</taxon>
        <taxon>Gunneridae</taxon>
        <taxon>Pentapetalae</taxon>
        <taxon>Caryophyllales</taxon>
        <taxon>Nepenthaceae</taxon>
        <taxon>Nepenthes</taxon>
    </lineage>
</organism>
<dbReference type="EMBL" id="BSYO01000040">
    <property type="protein sequence ID" value="GMH31654.1"/>
    <property type="molecule type" value="Genomic_DNA"/>
</dbReference>
<accession>A0AAD3TM55</accession>
<comment type="caution">
    <text evidence="1">The sequence shown here is derived from an EMBL/GenBank/DDBJ whole genome shotgun (WGS) entry which is preliminary data.</text>
</comment>
<sequence>MLGFHLSKSQIPHRMQLLRFQLDSLKPANVAVSVHVDHYTPVAPASQMQGHLNHLEFGVTPTELTDIAAVAVIGYREDQRTVAVAAENPGDLGVQVVASVVDPATVDYHLKD</sequence>
<dbReference type="Proteomes" id="UP001279734">
    <property type="component" value="Unassembled WGS sequence"/>
</dbReference>
<reference evidence="1" key="1">
    <citation type="submission" date="2023-05" db="EMBL/GenBank/DDBJ databases">
        <title>Nepenthes gracilis genome sequencing.</title>
        <authorList>
            <person name="Fukushima K."/>
        </authorList>
    </citation>
    <scope>NUCLEOTIDE SEQUENCE</scope>
    <source>
        <strain evidence="1">SING2019-196</strain>
    </source>
</reference>
<keyword evidence="2" id="KW-1185">Reference proteome</keyword>
<proteinExistence type="predicted"/>
<name>A0AAD3TM55_NEPGR</name>
<evidence type="ECO:0000313" key="2">
    <source>
        <dbReference type="Proteomes" id="UP001279734"/>
    </source>
</evidence>